<keyword evidence="5" id="KW-0747">Spliceosome</keyword>
<feature type="region of interest" description="Disordered" evidence="12">
    <location>
        <begin position="1"/>
        <end position="32"/>
    </location>
</feature>
<evidence type="ECO:0000313" key="14">
    <source>
        <dbReference type="EMBL" id="CAJ0578150.1"/>
    </source>
</evidence>
<feature type="compositionally biased region" description="Acidic residues" evidence="12">
    <location>
        <begin position="7"/>
        <end position="32"/>
    </location>
</feature>
<name>A0AA36GA61_9BILA</name>
<reference evidence="14" key="1">
    <citation type="submission" date="2023-06" db="EMBL/GenBank/DDBJ databases">
        <authorList>
            <person name="Delattre M."/>
        </authorList>
    </citation>
    <scope>NUCLEOTIDE SEQUENCE</scope>
    <source>
        <strain evidence="14">AF72</strain>
    </source>
</reference>
<evidence type="ECO:0000256" key="2">
    <source>
        <dbReference type="ARBA" id="ARBA00005572"/>
    </source>
</evidence>
<evidence type="ECO:0000256" key="4">
    <source>
        <dbReference type="ARBA" id="ARBA00022664"/>
    </source>
</evidence>
<evidence type="ECO:0000259" key="13">
    <source>
        <dbReference type="PROSITE" id="PS51358"/>
    </source>
</evidence>
<organism evidence="14 15">
    <name type="scientific">Mesorhabditis spiculigera</name>
    <dbReference type="NCBI Taxonomy" id="96644"/>
    <lineage>
        <taxon>Eukaryota</taxon>
        <taxon>Metazoa</taxon>
        <taxon>Ecdysozoa</taxon>
        <taxon>Nematoda</taxon>
        <taxon>Chromadorea</taxon>
        <taxon>Rhabditida</taxon>
        <taxon>Rhabditina</taxon>
        <taxon>Rhabditomorpha</taxon>
        <taxon>Rhabditoidea</taxon>
        <taxon>Rhabditidae</taxon>
        <taxon>Mesorhabditinae</taxon>
        <taxon>Mesorhabditis</taxon>
    </lineage>
</organism>
<protein>
    <recommendedName>
        <fullName evidence="3">U4/U6 small nuclear ribonucleoprotein Prp31</fullName>
    </recommendedName>
    <alternativeName>
        <fullName evidence="10">Pre-mRNA-processing factor 31</fullName>
    </alternativeName>
</protein>
<feature type="region of interest" description="Disordered" evidence="12">
    <location>
        <begin position="470"/>
        <end position="498"/>
    </location>
</feature>
<dbReference type="GO" id="GO:0046540">
    <property type="term" value="C:U4/U6 x U5 tri-snRNP complex"/>
    <property type="evidence" value="ECO:0007669"/>
    <property type="project" value="InterPro"/>
</dbReference>
<dbReference type="InterPro" id="IPR002687">
    <property type="entry name" value="Nop_dom"/>
</dbReference>
<proteinExistence type="inferred from homology"/>
<dbReference type="SUPFAM" id="SSF89124">
    <property type="entry name" value="Nop domain"/>
    <property type="match status" value="1"/>
</dbReference>
<evidence type="ECO:0000313" key="15">
    <source>
        <dbReference type="Proteomes" id="UP001177023"/>
    </source>
</evidence>
<evidence type="ECO:0000256" key="1">
    <source>
        <dbReference type="ARBA" id="ARBA00004123"/>
    </source>
</evidence>
<evidence type="ECO:0000256" key="11">
    <source>
        <dbReference type="ARBA" id="ARBA00045397"/>
    </source>
</evidence>
<keyword evidence="9" id="KW-0687">Ribonucleoprotein</keyword>
<dbReference type="Pfam" id="PF01798">
    <property type="entry name" value="Nop"/>
    <property type="match status" value="1"/>
</dbReference>
<gene>
    <name evidence="14" type="ORF">MSPICULIGERA_LOCUS16411</name>
</gene>
<dbReference type="GO" id="GO:0071011">
    <property type="term" value="C:precatalytic spliceosome"/>
    <property type="evidence" value="ECO:0007669"/>
    <property type="project" value="TreeGrafter"/>
</dbReference>
<evidence type="ECO:0000256" key="7">
    <source>
        <dbReference type="ARBA" id="ARBA00023187"/>
    </source>
</evidence>
<evidence type="ECO:0000256" key="8">
    <source>
        <dbReference type="ARBA" id="ARBA00023242"/>
    </source>
</evidence>
<feature type="region of interest" description="Disordered" evidence="12">
    <location>
        <begin position="426"/>
        <end position="451"/>
    </location>
</feature>
<evidence type="ECO:0000256" key="5">
    <source>
        <dbReference type="ARBA" id="ARBA00022728"/>
    </source>
</evidence>
<keyword evidence="15" id="KW-1185">Reference proteome</keyword>
<dbReference type="Gene3D" id="1.10.287.4070">
    <property type="match status" value="1"/>
</dbReference>
<dbReference type="GO" id="GO:0005687">
    <property type="term" value="C:U4 snRNP"/>
    <property type="evidence" value="ECO:0007669"/>
    <property type="project" value="TreeGrafter"/>
</dbReference>
<dbReference type="PANTHER" id="PTHR13904">
    <property type="entry name" value="PRE-MRNA SPLICING FACTOR PRP31"/>
    <property type="match status" value="1"/>
</dbReference>
<dbReference type="Pfam" id="PF09785">
    <property type="entry name" value="Prp31_C"/>
    <property type="match status" value="1"/>
</dbReference>
<evidence type="ECO:0000256" key="6">
    <source>
        <dbReference type="ARBA" id="ARBA00022884"/>
    </source>
</evidence>
<evidence type="ECO:0000256" key="10">
    <source>
        <dbReference type="ARBA" id="ARBA00030766"/>
    </source>
</evidence>
<dbReference type="PROSITE" id="PS51358">
    <property type="entry name" value="NOP"/>
    <property type="match status" value="1"/>
</dbReference>
<dbReference type="InterPro" id="IPR027105">
    <property type="entry name" value="Prp31"/>
</dbReference>
<dbReference type="Proteomes" id="UP001177023">
    <property type="component" value="Unassembled WGS sequence"/>
</dbReference>
<keyword evidence="8" id="KW-0539">Nucleus</keyword>
<dbReference type="GO" id="GO:0003723">
    <property type="term" value="F:RNA binding"/>
    <property type="evidence" value="ECO:0007669"/>
    <property type="project" value="UniProtKB-KW"/>
</dbReference>
<dbReference type="InterPro" id="IPR012976">
    <property type="entry name" value="NOSIC"/>
</dbReference>
<dbReference type="EMBL" id="CATQJA010002653">
    <property type="protein sequence ID" value="CAJ0578150.1"/>
    <property type="molecule type" value="Genomic_DNA"/>
</dbReference>
<evidence type="ECO:0000256" key="9">
    <source>
        <dbReference type="ARBA" id="ARBA00023274"/>
    </source>
</evidence>
<feature type="compositionally biased region" description="Basic residues" evidence="12">
    <location>
        <begin position="353"/>
        <end position="362"/>
    </location>
</feature>
<evidence type="ECO:0000256" key="3">
    <source>
        <dbReference type="ARBA" id="ARBA00013538"/>
    </source>
</evidence>
<dbReference type="InterPro" id="IPR019175">
    <property type="entry name" value="Prp31_C"/>
</dbReference>
<dbReference type="InterPro" id="IPR036070">
    <property type="entry name" value="Nop_dom_sf"/>
</dbReference>
<feature type="domain" description="Nop" evidence="13">
    <location>
        <begin position="217"/>
        <end position="335"/>
    </location>
</feature>
<dbReference type="FunFam" id="1.10.246.90:FF:000002">
    <property type="entry name" value="U4/U6 small nuclear ribonucleoprotein Prp31"/>
    <property type="match status" value="1"/>
</dbReference>
<keyword evidence="6" id="KW-0694">RNA-binding</keyword>
<accession>A0AA36GA61</accession>
<feature type="compositionally biased region" description="Polar residues" evidence="12">
    <location>
        <begin position="441"/>
        <end position="451"/>
    </location>
</feature>
<dbReference type="FunFam" id="1.10.287.4070:FF:000003">
    <property type="entry name" value="U4/U6 small nuclear ribonucleoprotein PRP31"/>
    <property type="match status" value="1"/>
</dbReference>
<keyword evidence="7" id="KW-0508">mRNA splicing</keyword>
<feature type="compositionally biased region" description="Low complexity" evidence="12">
    <location>
        <begin position="477"/>
        <end position="488"/>
    </location>
</feature>
<feature type="non-terminal residue" evidence="14">
    <location>
        <position position="1"/>
    </location>
</feature>
<dbReference type="PANTHER" id="PTHR13904:SF0">
    <property type="entry name" value="U4_U6 SMALL NUCLEAR RIBONUCLEOPROTEIN PRP31"/>
    <property type="match status" value="1"/>
</dbReference>
<dbReference type="AlphaFoldDB" id="A0AA36GA61"/>
<comment type="function">
    <text evidence="11">Involved in pre-mRNA splicing as component of the spliceosome. Required for the assembly of the U4/U5/U6 tri-snRNP complex, one of the building blocks of the spliceosome.</text>
</comment>
<dbReference type="InterPro" id="IPR042239">
    <property type="entry name" value="Nop_C"/>
</dbReference>
<feature type="region of interest" description="Disordered" evidence="12">
    <location>
        <begin position="331"/>
        <end position="362"/>
    </location>
</feature>
<comment type="similarity">
    <text evidence="2">Belongs to the PRP31 family.</text>
</comment>
<comment type="subcellular location">
    <subcellularLocation>
        <location evidence="1">Nucleus</location>
    </subcellularLocation>
</comment>
<comment type="caution">
    <text evidence="14">The sequence shown here is derived from an EMBL/GenBank/DDBJ whole genome shotgun (WGS) entry which is preliminary data.</text>
</comment>
<sequence>MSLADELMNDLEEEDEVDDLDEMKTEQDDEIDEAVEEAVPLPSTTHYASVYDVAKLRKSDEYAQCMERLEKELSSSEPVVVTAPLEADPQYKLIVRLSHLAADIDNEFHVIHKFVKDKYEKRFPELDSLIPNTLEYMSAVKLLGNDINTKGQNKELLRNILQPSTVIVVSVTASTTQGQALDDQELRAVNDACDLFIEMHDHKIAMHKLVEMRMALIAPNLVELLGAATTAMLVSQAGGLIQLSRMPACNILVLGAQKRALSGFSSAHVNPHTGFLFYHPVIQTLPPDVRKKMARKLAAKVTLVARVDSLHEEPDGAYGRDMTEQMRTKIQKELEPPPVKSQKALPKPLDKASKKRGGRRVRKMKERLGMTDLRKQANRMNFGQLSEDITQDEIGFGLGQIKTGSVTGGRIRAGVVDNKTRVRMSQKLQRQVDRQRGPGGQTTVRSKVTSGTASTVTFTPVQGLEIMNPTAIEKESPSTSSYFSSSASFMHAKTPKPQ</sequence>
<dbReference type="Gene3D" id="1.10.246.90">
    <property type="entry name" value="Nop domain"/>
    <property type="match status" value="1"/>
</dbReference>
<evidence type="ECO:0000256" key="12">
    <source>
        <dbReference type="SAM" id="MobiDB-lite"/>
    </source>
</evidence>
<dbReference type="GO" id="GO:0000244">
    <property type="term" value="P:spliceosomal tri-snRNP complex assembly"/>
    <property type="evidence" value="ECO:0007669"/>
    <property type="project" value="InterPro"/>
</dbReference>
<keyword evidence="4" id="KW-0507">mRNA processing</keyword>
<dbReference type="SMART" id="SM00931">
    <property type="entry name" value="NOSIC"/>
    <property type="match status" value="1"/>
</dbReference>